<protein>
    <submittedName>
        <fullName evidence="8">Radical SAM domain protein</fullName>
    </submittedName>
</protein>
<reference evidence="8 9" key="1">
    <citation type="submission" date="2018-05" db="EMBL/GenBank/DDBJ databases">
        <title>Draft genome sequences of Dehalococcoides mccartyi strains RC and KS.</title>
        <authorList>
            <person name="Higgins S.A."/>
            <person name="Padilla-Crespo E."/>
            <person name="Loeffler F.E."/>
        </authorList>
    </citation>
    <scope>NUCLEOTIDE SEQUENCE [LARGE SCALE GENOMIC DNA]</scope>
    <source>
        <strain evidence="8 9">KS</strain>
    </source>
</reference>
<gene>
    <name evidence="8" type="ORF">C1G86_0127</name>
</gene>
<dbReference type="EMBL" id="QGLD01000002">
    <property type="protein sequence ID" value="RAL71075.1"/>
    <property type="molecule type" value="Genomic_DNA"/>
</dbReference>
<dbReference type="SUPFAM" id="SSF102114">
    <property type="entry name" value="Radical SAM enzymes"/>
    <property type="match status" value="1"/>
</dbReference>
<proteinExistence type="predicted"/>
<evidence type="ECO:0000256" key="1">
    <source>
        <dbReference type="ARBA" id="ARBA00001966"/>
    </source>
</evidence>
<dbReference type="InterPro" id="IPR058240">
    <property type="entry name" value="rSAM_sf"/>
</dbReference>
<comment type="cofactor">
    <cofactor evidence="1">
        <name>[4Fe-4S] cluster</name>
        <dbReference type="ChEBI" id="CHEBI:49883"/>
    </cofactor>
</comment>
<dbReference type="PANTHER" id="PTHR30352:SF5">
    <property type="entry name" value="PYRUVATE FORMATE-LYASE 1-ACTIVATING ENZYME"/>
    <property type="match status" value="1"/>
</dbReference>
<dbReference type="GO" id="GO:0003824">
    <property type="term" value="F:catalytic activity"/>
    <property type="evidence" value="ECO:0007669"/>
    <property type="project" value="InterPro"/>
</dbReference>
<dbReference type="InterPro" id="IPR034457">
    <property type="entry name" value="Organic_radical-activating"/>
</dbReference>
<dbReference type="GO" id="GO:0051539">
    <property type="term" value="F:4 iron, 4 sulfur cluster binding"/>
    <property type="evidence" value="ECO:0007669"/>
    <property type="project" value="UniProtKB-KW"/>
</dbReference>
<evidence type="ECO:0000313" key="8">
    <source>
        <dbReference type="EMBL" id="RAL71075.1"/>
    </source>
</evidence>
<dbReference type="PROSITE" id="PS51918">
    <property type="entry name" value="RADICAL_SAM"/>
    <property type="match status" value="1"/>
</dbReference>
<evidence type="ECO:0000256" key="5">
    <source>
        <dbReference type="ARBA" id="ARBA00023004"/>
    </source>
</evidence>
<evidence type="ECO:0000313" key="9">
    <source>
        <dbReference type="Proteomes" id="UP000248786"/>
    </source>
</evidence>
<keyword evidence="5" id="KW-0408">Iron</keyword>
<dbReference type="InterPro" id="IPR007197">
    <property type="entry name" value="rSAM"/>
</dbReference>
<keyword evidence="3" id="KW-0949">S-adenosyl-L-methionine</keyword>
<sequence>MNLSDTSKESLVNRSMPFELSMLNEKTSNYILKPSPQTNIYHISYTPQTKEVSLFFWGCNFCCLGCLSKKEIRNYLLPENIHLFGEDSVEIAQSPEQFLNISDVLRILKDLDIQTVLFEGQEPSLDSSLPELAKLIHSEFKTQNILCSNINKLISLDDIDRIQLSLKAITDSLHMSYTGKSNKSVLHNFKKLYMAGKDLSITSVLIPDYIEQDEIEKISKFISNIDRDLPFNILPYFKAGKNQWRCPNTNEMEAAELAAKKYLSTVYAWRGNEK</sequence>
<dbReference type="InterPro" id="IPR013785">
    <property type="entry name" value="Aldolase_TIM"/>
</dbReference>
<dbReference type="PANTHER" id="PTHR30352">
    <property type="entry name" value="PYRUVATE FORMATE-LYASE-ACTIVATING ENZYME"/>
    <property type="match status" value="1"/>
</dbReference>
<dbReference type="Gene3D" id="3.20.20.70">
    <property type="entry name" value="Aldolase class I"/>
    <property type="match status" value="1"/>
</dbReference>
<dbReference type="Pfam" id="PF04055">
    <property type="entry name" value="Radical_SAM"/>
    <property type="match status" value="1"/>
</dbReference>
<evidence type="ECO:0000256" key="2">
    <source>
        <dbReference type="ARBA" id="ARBA00022485"/>
    </source>
</evidence>
<dbReference type="GO" id="GO:0046872">
    <property type="term" value="F:metal ion binding"/>
    <property type="evidence" value="ECO:0007669"/>
    <property type="project" value="UniProtKB-KW"/>
</dbReference>
<dbReference type="SFLD" id="SFLDS00029">
    <property type="entry name" value="Radical_SAM"/>
    <property type="match status" value="1"/>
</dbReference>
<comment type="caution">
    <text evidence="8">The sequence shown here is derived from an EMBL/GenBank/DDBJ whole genome shotgun (WGS) entry which is preliminary data.</text>
</comment>
<feature type="domain" description="Radical SAM core" evidence="7">
    <location>
        <begin position="44"/>
        <end position="272"/>
    </location>
</feature>
<dbReference type="AlphaFoldDB" id="A0A328ER64"/>
<keyword evidence="4" id="KW-0479">Metal-binding</keyword>
<evidence type="ECO:0000259" key="7">
    <source>
        <dbReference type="PROSITE" id="PS51918"/>
    </source>
</evidence>
<dbReference type="Proteomes" id="UP000248786">
    <property type="component" value="Unassembled WGS sequence"/>
</dbReference>
<evidence type="ECO:0000256" key="6">
    <source>
        <dbReference type="ARBA" id="ARBA00023014"/>
    </source>
</evidence>
<accession>A0A328ER64</accession>
<evidence type="ECO:0000256" key="4">
    <source>
        <dbReference type="ARBA" id="ARBA00022723"/>
    </source>
</evidence>
<keyword evidence="2" id="KW-0004">4Fe-4S</keyword>
<evidence type="ECO:0000256" key="3">
    <source>
        <dbReference type="ARBA" id="ARBA00022691"/>
    </source>
</evidence>
<keyword evidence="6" id="KW-0411">Iron-sulfur</keyword>
<name>A0A328ER64_9CHLR</name>
<organism evidence="8 9">
    <name type="scientific">Dehalococcoides mccartyi</name>
    <dbReference type="NCBI Taxonomy" id="61435"/>
    <lineage>
        <taxon>Bacteria</taxon>
        <taxon>Bacillati</taxon>
        <taxon>Chloroflexota</taxon>
        <taxon>Dehalococcoidia</taxon>
        <taxon>Dehalococcoidales</taxon>
        <taxon>Dehalococcoidaceae</taxon>
        <taxon>Dehalococcoides</taxon>
    </lineage>
</organism>